<protein>
    <recommendedName>
        <fullName evidence="1">SLS1 N-terminal domain-containing protein</fullName>
    </recommendedName>
</protein>
<dbReference type="EMBL" id="JACAZF010000004">
    <property type="protein sequence ID" value="KAF7307014.1"/>
    <property type="molecule type" value="Genomic_DNA"/>
</dbReference>
<proteinExistence type="predicted"/>
<evidence type="ECO:0000259" key="1">
    <source>
        <dbReference type="Pfam" id="PF20776"/>
    </source>
</evidence>
<name>A0A8H6WC60_9AGAR</name>
<gene>
    <name evidence="2" type="ORF">MIND_00494400</name>
</gene>
<reference evidence="2" key="1">
    <citation type="submission" date="2020-05" db="EMBL/GenBank/DDBJ databases">
        <title>Mycena genomes resolve the evolution of fungal bioluminescence.</title>
        <authorList>
            <person name="Tsai I.J."/>
        </authorList>
    </citation>
    <scope>NUCLEOTIDE SEQUENCE</scope>
    <source>
        <strain evidence="2">171206Taipei</strain>
    </source>
</reference>
<dbReference type="RefSeq" id="XP_037222033.1">
    <property type="nucleotide sequence ID" value="XM_037361741.1"/>
</dbReference>
<dbReference type="Pfam" id="PF20776">
    <property type="entry name" value="SLS1_N"/>
    <property type="match status" value="1"/>
</dbReference>
<dbReference type="GeneID" id="59344257"/>
<dbReference type="Proteomes" id="UP000636479">
    <property type="component" value="Unassembled WGS sequence"/>
</dbReference>
<accession>A0A8H6WC60</accession>
<keyword evidence="3" id="KW-1185">Reference proteome</keyword>
<organism evidence="2 3">
    <name type="scientific">Mycena indigotica</name>
    <dbReference type="NCBI Taxonomy" id="2126181"/>
    <lineage>
        <taxon>Eukaryota</taxon>
        <taxon>Fungi</taxon>
        <taxon>Dikarya</taxon>
        <taxon>Basidiomycota</taxon>
        <taxon>Agaricomycotina</taxon>
        <taxon>Agaricomycetes</taxon>
        <taxon>Agaricomycetidae</taxon>
        <taxon>Agaricales</taxon>
        <taxon>Marasmiineae</taxon>
        <taxon>Mycenaceae</taxon>
        <taxon>Mycena</taxon>
    </lineage>
</organism>
<dbReference type="InterPro" id="IPR048400">
    <property type="entry name" value="SLS1_N"/>
</dbReference>
<feature type="domain" description="SLS1 N-terminal" evidence="1">
    <location>
        <begin position="39"/>
        <end position="122"/>
    </location>
</feature>
<evidence type="ECO:0000313" key="2">
    <source>
        <dbReference type="EMBL" id="KAF7307014.1"/>
    </source>
</evidence>
<evidence type="ECO:0000313" key="3">
    <source>
        <dbReference type="Proteomes" id="UP000636479"/>
    </source>
</evidence>
<dbReference type="AlphaFoldDB" id="A0A8H6WC60"/>
<comment type="caution">
    <text evidence="2">The sequence shown here is derived from an EMBL/GenBank/DDBJ whole genome shotgun (WGS) entry which is preliminary data.</text>
</comment>
<dbReference type="OrthoDB" id="3362817at2759"/>
<sequence length="623" mass="69128">MFCRRPILGTPFVRRYASPVEKKRAGSAIQEHLDRIAQTGSEVVIPDIERLRPNSHASPHSPLYATEYTNLLKKLTHAFNAKQLRQFMQLYNLPLPTDRKKDPMAIAIMEQQWKWPSLAAIEKEKRAAEMGVETLPLTPRDAVLILGKDGAESRALSHQHNVRLKFQSHPLALRIEGTNGALKEVIKHINHLKTSIVEEFFQLPPGATISANIFTRISRLSGALVEEFGESKVRISFLEHHSRTGHLVRRLLAQCLCEDTRPQQSRLFCHLPPTVPSSSSLPTSSAFAHYYALFPFLSPRFLSWSTSTRGVFRVRRVEDWQGPSVIEDLKKTGGLVMGRGRLLNIHQQDVELQSLLSSNVPTTHSRSVIATMGHVLLTSPPGKQFQITPPLQGHLKIPGMLNWIKTSTEPILFAPTLPAPSPGEVASHKALHRLVYRSVNTPDDETCHVIKVEVTLPTSQADTKGEDLECQCTMSQLVDFDILMPDRSADVRLSTLDSIELPPGDLPSTVGSYLTELGSFIDFKDPDALQPEPPVTFSFEGTSYLLQACTNVRQKVEPTNTPSLSVILESAVDLEGEQKSTAHQVVCNGDLGDETVWKAFLALCDAMTSPTTTTSIPSRTPLL</sequence>